<organism evidence="1 2">
    <name type="scientific">Enterobacillus tribolii</name>
    <dbReference type="NCBI Taxonomy" id="1487935"/>
    <lineage>
        <taxon>Bacteria</taxon>
        <taxon>Pseudomonadati</taxon>
        <taxon>Pseudomonadota</taxon>
        <taxon>Gammaproteobacteria</taxon>
        <taxon>Enterobacterales</taxon>
        <taxon>Hafniaceae</taxon>
        <taxon>Enterobacillus</taxon>
    </lineage>
</organism>
<evidence type="ECO:0000313" key="1">
    <source>
        <dbReference type="EMBL" id="RDK97061.1"/>
    </source>
</evidence>
<proteinExistence type="predicted"/>
<dbReference type="NCBIfam" id="NF007971">
    <property type="entry name" value="PRK10695.1"/>
    <property type="match status" value="1"/>
</dbReference>
<dbReference type="OrthoDB" id="5596796at2"/>
<dbReference type="Pfam" id="PF11739">
    <property type="entry name" value="YdbH-like"/>
    <property type="match status" value="1"/>
</dbReference>
<reference evidence="1 2" key="1">
    <citation type="submission" date="2018-07" db="EMBL/GenBank/DDBJ databases">
        <title>Genomic Encyclopedia of Type Strains, Phase IV (KMG-IV): sequencing the most valuable type-strain genomes for metagenomic binning, comparative biology and taxonomic classification.</title>
        <authorList>
            <person name="Goeker M."/>
        </authorList>
    </citation>
    <scope>NUCLEOTIDE SEQUENCE [LARGE SCALE GENOMIC DNA]</scope>
    <source>
        <strain evidence="1 2">DSM 103736</strain>
    </source>
</reference>
<name>A0A370R3Q5_9GAMM</name>
<dbReference type="RefSeq" id="WP_115456820.1">
    <property type="nucleotide sequence ID" value="NZ_QRAP01000001.1"/>
</dbReference>
<sequence>MTRWLKGVCLALALLLLLVAGLWLTIARWLPIVAQHWLPQGSTLRLDARPYWSDGALRLPGARYLAGDCVLAGLFSARLNYQQGRWLLVADDVNVDTDCLRNLPTGDDTRTPLALDVIQRALPTFDLAINHLSVTPWQAYAGGISLTNDQAGQNLRYRGEKLSLDAHLDDKQRLTLHALTLRLPQSEQPITLDGEVQIPLDLASLPRNGALEARFQAPFVSGPLTARLRWQENQGELTLSEQDAKEPLAQLPWQLEQNRIAIDGGQWRWPYAQQPLAGGVSLTLSDWDKSYSQSQLQARFNLLTKGHNGKGNVVVTVGPGNIGLIDSDLSFRITGQVNKDNLSVTASLPGTLRGPLLNPEMTLESGSLLRAWGKLDDQTTLREARWPLAGIKVNHEGVSGRLQAIVQLKDAYWGDFRLHLDGKAEKFLPDQGIWQWQYWGNGDLPPLNARWDVGGRGAWSGSTVRLTQLSTGFDRLHYGMMNVEKPRLTLTKPLTWQRDSQANSAFGGSFQLDTPRIAFDYGGFLPHAVLNLTASGRGPDAFLLKGDLQAGKIGPISLNGRWDGERLRGQAWWAKQSATVFQPLISSDLKMKLRDGSFYGQAAFSAARVQGFEAGGHLVVKDAGMWLTDGEMSGLDFLMSYRMKNQRWQLGVKQPVSLRIRKLDNLFPLQNISADLQGYYPYSDKAPLVLSNVGVDMLGGHAGFEALRFPRPMSAVLKLRGVDLSELFTALKPKQFAMSGKVDGELPLYLDDPHWLVRDGWIDNASLLTLRLDPQMADAIAENNMVGGAAIDWLRYMEISRSRAEVNLDNLGMLTMAATVHGMNPQKSAHREVVLNYHHEENVFQLWRSLRFGDNLQEWLEQNLSLPARKGHEQQ</sequence>
<dbReference type="InterPro" id="IPR021730">
    <property type="entry name" value="YdbH"/>
</dbReference>
<comment type="caution">
    <text evidence="1">The sequence shown here is derived from an EMBL/GenBank/DDBJ whole genome shotgun (WGS) entry which is preliminary data.</text>
</comment>
<protein>
    <submittedName>
        <fullName evidence="1">Dicarboxylate transport</fullName>
    </submittedName>
</protein>
<gene>
    <name evidence="1" type="ORF">C8D90_101505</name>
</gene>
<dbReference type="EMBL" id="QRAP01000001">
    <property type="protein sequence ID" value="RDK97061.1"/>
    <property type="molecule type" value="Genomic_DNA"/>
</dbReference>
<accession>A0A370R3Q5</accession>
<keyword evidence="2" id="KW-1185">Reference proteome</keyword>
<dbReference type="AlphaFoldDB" id="A0A370R3Q5"/>
<dbReference type="Proteomes" id="UP000254848">
    <property type="component" value="Unassembled WGS sequence"/>
</dbReference>
<evidence type="ECO:0000313" key="2">
    <source>
        <dbReference type="Proteomes" id="UP000254848"/>
    </source>
</evidence>